<evidence type="ECO:0000256" key="2">
    <source>
        <dbReference type="ARBA" id="ARBA00009077"/>
    </source>
</evidence>
<protein>
    <submittedName>
        <fullName evidence="6">Cystathionine gamma-lyase</fullName>
    </submittedName>
</protein>
<dbReference type="InterPro" id="IPR015422">
    <property type="entry name" value="PyrdxlP-dep_Trfase_small"/>
</dbReference>
<evidence type="ECO:0000313" key="6">
    <source>
        <dbReference type="EMBL" id="AIE85274.1"/>
    </source>
</evidence>
<dbReference type="eggNOG" id="COG0626">
    <property type="taxonomic scope" value="Bacteria"/>
</dbReference>
<dbReference type="PANTHER" id="PTHR11808:SF75">
    <property type="entry name" value="CYSTATHIONINE GAMMA-SYNTHASE"/>
    <property type="match status" value="1"/>
</dbReference>
<dbReference type="InterPro" id="IPR015424">
    <property type="entry name" value="PyrdxlP-dep_Trfase"/>
</dbReference>
<keyword evidence="7" id="KW-1185">Reference proteome</keyword>
<comment type="similarity">
    <text evidence="2 5">Belongs to the trans-sulfuration enzymes family.</text>
</comment>
<dbReference type="OrthoDB" id="9780685at2"/>
<evidence type="ECO:0000313" key="7">
    <source>
        <dbReference type="Proteomes" id="UP000027982"/>
    </source>
</evidence>
<keyword evidence="6" id="KW-0456">Lyase</keyword>
<dbReference type="PIRSF" id="PIRSF001434">
    <property type="entry name" value="CGS"/>
    <property type="match status" value="1"/>
</dbReference>
<dbReference type="CDD" id="cd00614">
    <property type="entry name" value="CGS_like"/>
    <property type="match status" value="1"/>
</dbReference>
<dbReference type="HOGENOM" id="CLU_018986_2_0_0"/>
<dbReference type="EMBL" id="CP007139">
    <property type="protein sequence ID" value="AIE85274.1"/>
    <property type="molecule type" value="Genomic_DNA"/>
</dbReference>
<dbReference type="STRING" id="661478.OP10G_1906"/>
<evidence type="ECO:0000256" key="5">
    <source>
        <dbReference type="RuleBase" id="RU362118"/>
    </source>
</evidence>
<dbReference type="GO" id="GO:0019343">
    <property type="term" value="P:cysteine biosynthetic process via cystathionine"/>
    <property type="evidence" value="ECO:0007669"/>
    <property type="project" value="TreeGrafter"/>
</dbReference>
<dbReference type="InterPro" id="IPR054542">
    <property type="entry name" value="Cys_met_metab_PP"/>
</dbReference>
<evidence type="ECO:0000256" key="4">
    <source>
        <dbReference type="PIRSR" id="PIRSR001434-2"/>
    </source>
</evidence>
<gene>
    <name evidence="6" type="ORF">OP10G_1906</name>
</gene>
<keyword evidence="3 4" id="KW-0663">Pyridoxal phosphate</keyword>
<dbReference type="InterPro" id="IPR015421">
    <property type="entry name" value="PyrdxlP-dep_Trfase_major"/>
</dbReference>
<dbReference type="GO" id="GO:0009086">
    <property type="term" value="P:methionine biosynthetic process"/>
    <property type="evidence" value="ECO:0007669"/>
    <property type="project" value="UniProtKB-ARBA"/>
</dbReference>
<feature type="modified residue" description="N6-(pyridoxal phosphate)lysine" evidence="4">
    <location>
        <position position="195"/>
    </location>
</feature>
<accession>A0A068NUI0</accession>
<dbReference type="GO" id="GO:0019346">
    <property type="term" value="P:transsulfuration"/>
    <property type="evidence" value="ECO:0007669"/>
    <property type="project" value="InterPro"/>
</dbReference>
<organism evidence="6 7">
    <name type="scientific">Fimbriimonas ginsengisoli Gsoil 348</name>
    <dbReference type="NCBI Taxonomy" id="661478"/>
    <lineage>
        <taxon>Bacteria</taxon>
        <taxon>Bacillati</taxon>
        <taxon>Armatimonadota</taxon>
        <taxon>Fimbriimonadia</taxon>
        <taxon>Fimbriimonadales</taxon>
        <taxon>Fimbriimonadaceae</taxon>
        <taxon>Fimbriimonas</taxon>
    </lineage>
</organism>
<dbReference type="Gene3D" id="3.40.640.10">
    <property type="entry name" value="Type I PLP-dependent aspartate aminotransferase-like (Major domain)"/>
    <property type="match status" value="1"/>
</dbReference>
<dbReference type="Proteomes" id="UP000027982">
    <property type="component" value="Chromosome"/>
</dbReference>
<dbReference type="KEGG" id="fgi:OP10G_1906"/>
<name>A0A068NUI0_FIMGI</name>
<dbReference type="GO" id="GO:0004123">
    <property type="term" value="F:cystathionine gamma-lyase activity"/>
    <property type="evidence" value="ECO:0007669"/>
    <property type="project" value="TreeGrafter"/>
</dbReference>
<reference evidence="6 7" key="1">
    <citation type="journal article" date="2014" name="PLoS ONE">
        <title>The first complete genome sequence of the class fimbriimonadia in the phylum armatimonadetes.</title>
        <authorList>
            <person name="Hu Z.Y."/>
            <person name="Wang Y.Z."/>
            <person name="Im W.T."/>
            <person name="Wang S.Y."/>
            <person name="Zhao G.P."/>
            <person name="Zheng H.J."/>
            <person name="Quan Z.X."/>
        </authorList>
    </citation>
    <scope>NUCLEOTIDE SEQUENCE [LARGE SCALE GENOMIC DNA]</scope>
    <source>
        <strain evidence="6">Gsoil 348</strain>
    </source>
</reference>
<dbReference type="FunFam" id="3.40.640.10:FF:000009">
    <property type="entry name" value="Cystathionine gamma-synthase homolog"/>
    <property type="match status" value="1"/>
</dbReference>
<dbReference type="GO" id="GO:0030170">
    <property type="term" value="F:pyridoxal phosphate binding"/>
    <property type="evidence" value="ECO:0007669"/>
    <property type="project" value="InterPro"/>
</dbReference>
<dbReference type="FunFam" id="3.90.1150.10:FF:000033">
    <property type="entry name" value="Cystathionine gamma-synthase"/>
    <property type="match status" value="1"/>
</dbReference>
<dbReference type="PANTHER" id="PTHR11808">
    <property type="entry name" value="TRANS-SULFURATION ENZYME FAMILY MEMBER"/>
    <property type="match status" value="1"/>
</dbReference>
<dbReference type="RefSeq" id="WP_025226144.1">
    <property type="nucleotide sequence ID" value="NZ_CP007139.1"/>
</dbReference>
<sequence length="380" mass="41352">MRFATRALRVGQDPDPKFRAVIPPLYQSATFAWEDLDHIPEIDYTRCSNPNRKILEQVIASLENGKHCVLYASGMASIGAAFALLKQGDHLLMANDIYGGTFRLAEQWLPRQGISTSYFCAHDPGSLADAVTPETKMVIFETPTNPNLRVSDIAALTKEAKKLGLIVVFDNTFASPALQNPLDLGVDIVVHSTTKYISGHSDVIGGAAVTNDDKLFEGLFEWNKAFGAVPSPFDCWLSLRGVKTLGCRMAAHCRNAQAVAEFLAGHPKVARVHYPGLIEHPDHQVAKRQMVGGFGGMLALELHSVEAARKVAEGTKVFLLAESLGGVESLIAYPPLMSHATMTEAQRLDRNIPPTMLRLSVGVEDAQDLIEDLEAALARV</sequence>
<dbReference type="SUPFAM" id="SSF53383">
    <property type="entry name" value="PLP-dependent transferases"/>
    <property type="match status" value="1"/>
</dbReference>
<dbReference type="PROSITE" id="PS00868">
    <property type="entry name" value="CYS_MET_METAB_PP"/>
    <property type="match status" value="1"/>
</dbReference>
<dbReference type="AlphaFoldDB" id="A0A068NUI0"/>
<dbReference type="Pfam" id="PF01053">
    <property type="entry name" value="Cys_Met_Meta_PP"/>
    <property type="match status" value="1"/>
</dbReference>
<proteinExistence type="inferred from homology"/>
<dbReference type="GO" id="GO:0003962">
    <property type="term" value="F:cystathionine gamma-synthase activity"/>
    <property type="evidence" value="ECO:0007669"/>
    <property type="project" value="TreeGrafter"/>
</dbReference>
<dbReference type="InterPro" id="IPR000277">
    <property type="entry name" value="Cys/Met-Metab_PyrdxlP-dep_enz"/>
</dbReference>
<evidence type="ECO:0000256" key="3">
    <source>
        <dbReference type="ARBA" id="ARBA00022898"/>
    </source>
</evidence>
<evidence type="ECO:0000256" key="1">
    <source>
        <dbReference type="ARBA" id="ARBA00001933"/>
    </source>
</evidence>
<comment type="cofactor">
    <cofactor evidence="1 5">
        <name>pyridoxal 5'-phosphate</name>
        <dbReference type="ChEBI" id="CHEBI:597326"/>
    </cofactor>
</comment>
<dbReference type="GO" id="GO:0005737">
    <property type="term" value="C:cytoplasm"/>
    <property type="evidence" value="ECO:0007669"/>
    <property type="project" value="TreeGrafter"/>
</dbReference>
<dbReference type="Gene3D" id="3.90.1150.10">
    <property type="entry name" value="Aspartate Aminotransferase, domain 1"/>
    <property type="match status" value="1"/>
</dbReference>